<feature type="domain" description="Thiolase N-terminal" evidence="8">
    <location>
        <begin position="5"/>
        <end position="265"/>
    </location>
</feature>
<evidence type="ECO:0000256" key="1">
    <source>
        <dbReference type="ARBA" id="ARBA00005189"/>
    </source>
</evidence>
<dbReference type="InterPro" id="IPR050215">
    <property type="entry name" value="Thiolase-like_sf_Thiolase"/>
</dbReference>
<evidence type="ECO:0000256" key="4">
    <source>
        <dbReference type="ARBA" id="ARBA00023315"/>
    </source>
</evidence>
<gene>
    <name evidence="10" type="ORF">I2501_37055</name>
</gene>
<dbReference type="PANTHER" id="PTHR43853:SF2">
    <property type="entry name" value="3-OXOADIPYL-COA_3-OXO-5,6-DEHYDROSUBERYL-COA THIOLASE"/>
    <property type="match status" value="1"/>
</dbReference>
<dbReference type="InterPro" id="IPR020617">
    <property type="entry name" value="Thiolase_C"/>
</dbReference>
<protein>
    <recommendedName>
        <fullName evidence="5">acetyl-CoA C-acyltransferase</fullName>
        <ecNumber evidence="5">2.3.1.16</ecNumber>
    </recommendedName>
</protein>
<name>A0A931FG80_9ACTN</name>
<evidence type="ECO:0000259" key="9">
    <source>
        <dbReference type="Pfam" id="PF02803"/>
    </source>
</evidence>
<dbReference type="Pfam" id="PF00108">
    <property type="entry name" value="Thiolase_N"/>
    <property type="match status" value="1"/>
</dbReference>
<dbReference type="InterPro" id="IPR002155">
    <property type="entry name" value="Thiolase"/>
</dbReference>
<keyword evidence="3 7" id="KW-0808">Transferase</keyword>
<keyword evidence="4 7" id="KW-0012">Acyltransferase</keyword>
<comment type="similarity">
    <text evidence="2 7">Belongs to the thiolase-like superfamily. Thiolase family.</text>
</comment>
<feature type="active site" description="Proton acceptor" evidence="6">
    <location>
        <position position="351"/>
    </location>
</feature>
<evidence type="ECO:0000256" key="3">
    <source>
        <dbReference type="ARBA" id="ARBA00022679"/>
    </source>
</evidence>
<evidence type="ECO:0000313" key="11">
    <source>
        <dbReference type="Proteomes" id="UP000657385"/>
    </source>
</evidence>
<dbReference type="Proteomes" id="UP000657385">
    <property type="component" value="Unassembled WGS sequence"/>
</dbReference>
<dbReference type="GO" id="GO:0006635">
    <property type="term" value="P:fatty acid beta-oxidation"/>
    <property type="evidence" value="ECO:0007669"/>
    <property type="project" value="TreeGrafter"/>
</dbReference>
<feature type="domain" description="Thiolase C-terminal" evidence="9">
    <location>
        <begin position="273"/>
        <end position="393"/>
    </location>
</feature>
<dbReference type="PROSITE" id="PS00737">
    <property type="entry name" value="THIOLASE_2"/>
    <property type="match status" value="1"/>
</dbReference>
<dbReference type="NCBIfam" id="TIGR01930">
    <property type="entry name" value="AcCoA-C-Actrans"/>
    <property type="match status" value="1"/>
</dbReference>
<keyword evidence="11" id="KW-1185">Reference proteome</keyword>
<evidence type="ECO:0000256" key="5">
    <source>
        <dbReference type="ARBA" id="ARBA00024073"/>
    </source>
</evidence>
<dbReference type="InterPro" id="IPR016039">
    <property type="entry name" value="Thiolase-like"/>
</dbReference>
<dbReference type="PROSITE" id="PS00098">
    <property type="entry name" value="THIOLASE_1"/>
    <property type="match status" value="1"/>
</dbReference>
<comment type="caution">
    <text evidence="10">The sequence shown here is derived from an EMBL/GenBank/DDBJ whole genome shotgun (WGS) entry which is preliminary data.</text>
</comment>
<dbReference type="Pfam" id="PF02803">
    <property type="entry name" value="Thiolase_C"/>
    <property type="match status" value="1"/>
</dbReference>
<evidence type="ECO:0000259" key="8">
    <source>
        <dbReference type="Pfam" id="PF00108"/>
    </source>
</evidence>
<dbReference type="InterPro" id="IPR020613">
    <property type="entry name" value="Thiolase_CS"/>
</dbReference>
<dbReference type="PANTHER" id="PTHR43853">
    <property type="entry name" value="3-KETOACYL-COA THIOLASE, PEROXISOMAL"/>
    <property type="match status" value="1"/>
</dbReference>
<sequence>MRPVYFAAAKRTPIGRLRGVLSGVRPDDLAATAVRAVLDAVPSLDPARIDDVYWGAANQAGEDNRNIARMAVLLAGIPDSVPGATLNRLCASGLEAVTTAARAIASGEADIVLAGGSESMSRAPFVLPRAEQALPHGQEIFDTKLGWRMTNPRMKELHGVLSMGETAEEVALRYNVSREDQDAFALRSHTLAAAAREAGHFDAETTPVTLADGTTVTADESIRPDTSLTKLASLKPVFRPGGTVTAGNASPMNDGAAGLLLCSEEALAELGVEPLGRYVMGASAGVHPDVMGIGPVPAVQRVLKRSGRGLESIETAEFNEAFAAQALACVRELGVDPELVNPQGGAIAIGHPLGASGARILTTLLHRMARTGAHHGLATMCVGVGQGSAVLVDRD</sequence>
<feature type="active site" description="Proton acceptor" evidence="6">
    <location>
        <position position="381"/>
    </location>
</feature>
<evidence type="ECO:0000256" key="2">
    <source>
        <dbReference type="ARBA" id="ARBA00010982"/>
    </source>
</evidence>
<organism evidence="10 11">
    <name type="scientific">Streptacidiphilus fuscans</name>
    <dbReference type="NCBI Taxonomy" id="2789292"/>
    <lineage>
        <taxon>Bacteria</taxon>
        <taxon>Bacillati</taxon>
        <taxon>Actinomycetota</taxon>
        <taxon>Actinomycetes</taxon>
        <taxon>Kitasatosporales</taxon>
        <taxon>Streptomycetaceae</taxon>
        <taxon>Streptacidiphilus</taxon>
    </lineage>
</organism>
<dbReference type="EMBL" id="JADPRT010000024">
    <property type="protein sequence ID" value="MBF9073637.1"/>
    <property type="molecule type" value="Genomic_DNA"/>
</dbReference>
<dbReference type="EC" id="2.3.1.16" evidence="5"/>
<dbReference type="FunFam" id="3.40.47.10:FF:000010">
    <property type="entry name" value="Acetyl-CoA acetyltransferase (Thiolase)"/>
    <property type="match status" value="1"/>
</dbReference>
<dbReference type="SUPFAM" id="SSF53901">
    <property type="entry name" value="Thiolase-like"/>
    <property type="match status" value="2"/>
</dbReference>
<dbReference type="InterPro" id="IPR020616">
    <property type="entry name" value="Thiolase_N"/>
</dbReference>
<dbReference type="CDD" id="cd00751">
    <property type="entry name" value="thiolase"/>
    <property type="match status" value="1"/>
</dbReference>
<dbReference type="PIRSF" id="PIRSF000429">
    <property type="entry name" value="Ac-CoA_Ac_transf"/>
    <property type="match status" value="1"/>
</dbReference>
<feature type="active site" description="Acyl-thioester intermediate" evidence="6">
    <location>
        <position position="90"/>
    </location>
</feature>
<dbReference type="GO" id="GO:0003988">
    <property type="term" value="F:acetyl-CoA C-acyltransferase activity"/>
    <property type="evidence" value="ECO:0007669"/>
    <property type="project" value="UniProtKB-EC"/>
</dbReference>
<dbReference type="Gene3D" id="3.40.47.10">
    <property type="match status" value="1"/>
</dbReference>
<dbReference type="InterPro" id="IPR020615">
    <property type="entry name" value="Thiolase_acyl_enz_int_AS"/>
</dbReference>
<proteinExistence type="inferred from homology"/>
<dbReference type="InterPro" id="IPR020610">
    <property type="entry name" value="Thiolase_AS"/>
</dbReference>
<dbReference type="GO" id="GO:0010124">
    <property type="term" value="P:phenylacetate catabolic process"/>
    <property type="evidence" value="ECO:0007669"/>
    <property type="project" value="TreeGrafter"/>
</dbReference>
<dbReference type="AlphaFoldDB" id="A0A931FG80"/>
<comment type="pathway">
    <text evidence="1">Lipid metabolism.</text>
</comment>
<accession>A0A931FG80</accession>
<dbReference type="PROSITE" id="PS00099">
    <property type="entry name" value="THIOLASE_3"/>
    <property type="match status" value="1"/>
</dbReference>
<dbReference type="GO" id="GO:0005737">
    <property type="term" value="C:cytoplasm"/>
    <property type="evidence" value="ECO:0007669"/>
    <property type="project" value="UniProtKB-ARBA"/>
</dbReference>
<reference evidence="10" key="1">
    <citation type="submission" date="2020-11" db="EMBL/GenBank/DDBJ databases">
        <title>Isolation and identification of active actinomycetes.</title>
        <authorList>
            <person name="Yu B."/>
        </authorList>
    </citation>
    <scope>NUCLEOTIDE SEQUENCE</scope>
    <source>
        <strain evidence="10">NEAU-YB345</strain>
    </source>
</reference>
<evidence type="ECO:0000256" key="6">
    <source>
        <dbReference type="PIRSR" id="PIRSR000429-1"/>
    </source>
</evidence>
<dbReference type="RefSeq" id="WP_196198473.1">
    <property type="nucleotide sequence ID" value="NZ_JADPRT010000024.1"/>
</dbReference>
<evidence type="ECO:0000256" key="7">
    <source>
        <dbReference type="RuleBase" id="RU003557"/>
    </source>
</evidence>
<evidence type="ECO:0000313" key="10">
    <source>
        <dbReference type="EMBL" id="MBF9073637.1"/>
    </source>
</evidence>